<keyword evidence="4" id="KW-1185">Reference proteome</keyword>
<sequence>MLAGAVAVAIPAAILATATPANAYAPTAGAAEIILEANTQTDLAANALASGWWGHETSTHNKATFLGLNTSGTTLAAVLAKIGPDANAGNLNVAFVQNPSISNVRPTIAAGETVGQAYTWFDGSTFGSSYSGNTADTDYVDTISTDASYNAWVNAGSPVVGYDSNLTPIDAAAPGAPASGTHALGKSILNNWASGTNIGLIFYVSNTTASNGEPVVLAGADGKAEAAYVPLTTAALPADHSQDPAAGKSAAYDSIRTSAGYIDTTVGDRTAASAVTSNVASPAAQGAAVTFSTTVTDTDNGNAPVTAGTVTFKDGASTLGTATPNASGVASLPVSTLSSGSHSISATYAGPTTGLHLAGSTAAPEAYTIQGANTTTVVAVNPNANNDTSTNVTLTAHAFKTGDAAQTTIPGHVTFIGHRSGSATTTVLGSNIPTDASGVASVVVNFATADPTWTVEADFTPTDGVNYQASIDTSAPFAVTAPANPPQVSVGNVTADIPAGTMTLSTPYTSSNPLNVGTLTQNSDPTTGFSGSTTFGNIAIVDTLAGDLPWTLTAQSSNLTGGTTGTGVINAQNVGITGMSAAQAPTGGVATFFPIAAASPAIEPGVVGTLGLAGLPAKTIAHTAHGVGSWNLGGTLTVNAPADTPAGHYAGTVTFTLTAQ</sequence>
<feature type="chain" id="PRO_5018103710" description="Bacterial Ig-like domain-containing protein" evidence="1">
    <location>
        <begin position="24"/>
        <end position="660"/>
    </location>
</feature>
<proteinExistence type="predicted"/>
<feature type="domain" description="Bacterial Ig-like" evidence="2">
    <location>
        <begin position="279"/>
        <end position="369"/>
    </location>
</feature>
<evidence type="ECO:0000256" key="1">
    <source>
        <dbReference type="SAM" id="SignalP"/>
    </source>
</evidence>
<feature type="signal peptide" evidence="1">
    <location>
        <begin position="1"/>
        <end position="23"/>
    </location>
</feature>
<evidence type="ECO:0000313" key="3">
    <source>
        <dbReference type="EMBL" id="BBH16984.1"/>
    </source>
</evidence>
<dbReference type="GO" id="GO:0005975">
    <property type="term" value="P:carbohydrate metabolic process"/>
    <property type="evidence" value="ECO:0007669"/>
    <property type="project" value="UniProtKB-ARBA"/>
</dbReference>
<protein>
    <recommendedName>
        <fullName evidence="2">Bacterial Ig-like domain-containing protein</fullName>
    </recommendedName>
</protein>
<reference evidence="3 4" key="1">
    <citation type="submission" date="2018-11" db="EMBL/GenBank/DDBJ databases">
        <title>Complete genome sequence of Nocardioides baekrokdamisoli strain KCTC 39748.</title>
        <authorList>
            <person name="Kang S.W."/>
            <person name="Lee K.C."/>
            <person name="Kim K.K."/>
            <person name="Kim J.S."/>
            <person name="Kim D.S."/>
            <person name="Ko S.H."/>
            <person name="Yang S.H."/>
            <person name="Shin Y.K."/>
            <person name="Lee J.S."/>
        </authorList>
    </citation>
    <scope>NUCLEOTIDE SEQUENCE [LARGE SCALE GENOMIC DNA]</scope>
    <source>
        <strain evidence="3 4">KCTC 39748</strain>
    </source>
</reference>
<dbReference type="InterPro" id="IPR013783">
    <property type="entry name" value="Ig-like_fold"/>
</dbReference>
<dbReference type="EMBL" id="AP019307">
    <property type="protein sequence ID" value="BBH16984.1"/>
    <property type="molecule type" value="Genomic_DNA"/>
</dbReference>
<keyword evidence="1" id="KW-0732">Signal</keyword>
<dbReference type="AlphaFoldDB" id="A0A3G9J0J1"/>
<dbReference type="Pfam" id="PF16640">
    <property type="entry name" value="Big_3_5"/>
    <property type="match status" value="1"/>
</dbReference>
<evidence type="ECO:0000313" key="4">
    <source>
        <dbReference type="Proteomes" id="UP000271573"/>
    </source>
</evidence>
<dbReference type="InterPro" id="IPR032109">
    <property type="entry name" value="Big_3_5"/>
</dbReference>
<organism evidence="3 4">
    <name type="scientific">Nocardioides baekrokdamisoli</name>
    <dbReference type="NCBI Taxonomy" id="1804624"/>
    <lineage>
        <taxon>Bacteria</taxon>
        <taxon>Bacillati</taxon>
        <taxon>Actinomycetota</taxon>
        <taxon>Actinomycetes</taxon>
        <taxon>Propionibacteriales</taxon>
        <taxon>Nocardioidaceae</taxon>
        <taxon>Nocardioides</taxon>
    </lineage>
</organism>
<dbReference type="KEGG" id="nbe:Back2_12710"/>
<dbReference type="Gene3D" id="2.60.40.10">
    <property type="entry name" value="Immunoglobulins"/>
    <property type="match status" value="1"/>
</dbReference>
<accession>A0A3G9J0J1</accession>
<evidence type="ECO:0000259" key="2">
    <source>
        <dbReference type="Pfam" id="PF16640"/>
    </source>
</evidence>
<dbReference type="Proteomes" id="UP000271573">
    <property type="component" value="Chromosome"/>
</dbReference>
<name>A0A3G9J0J1_9ACTN</name>
<gene>
    <name evidence="3" type="ORF">Back2_12710</name>
</gene>